<dbReference type="EMBL" id="CP071463">
    <property type="protein sequence ID" value="QSW85648.1"/>
    <property type="molecule type" value="Genomic_DNA"/>
</dbReference>
<dbReference type="AlphaFoldDB" id="A0A8A2UCP1"/>
<evidence type="ECO:0000313" key="4">
    <source>
        <dbReference type="Proteomes" id="UP000663191"/>
    </source>
</evidence>
<dbReference type="PRINTS" id="PR01438">
    <property type="entry name" value="UNVRSLSTRESS"/>
</dbReference>
<dbReference type="InterPro" id="IPR006016">
    <property type="entry name" value="UspA"/>
</dbReference>
<dbReference type="OrthoDB" id="105697at2157"/>
<dbReference type="InterPro" id="IPR014729">
    <property type="entry name" value="Rossmann-like_a/b/a_fold"/>
</dbReference>
<feature type="domain" description="UspA" evidence="2">
    <location>
        <begin position="1"/>
        <end position="140"/>
    </location>
</feature>
<dbReference type="Pfam" id="PF00582">
    <property type="entry name" value="Usp"/>
    <property type="match status" value="2"/>
</dbReference>
<accession>A0A8A2UCP1</accession>
<dbReference type="Proteomes" id="UP000663191">
    <property type="component" value="Chromosome"/>
</dbReference>
<dbReference type="InterPro" id="IPR006015">
    <property type="entry name" value="Universal_stress_UspA"/>
</dbReference>
<dbReference type="RefSeq" id="WP_207270825.1">
    <property type="nucleotide sequence ID" value="NZ_CP071463.1"/>
</dbReference>
<gene>
    <name evidence="3" type="ORF">J0X27_02040</name>
</gene>
<evidence type="ECO:0000259" key="2">
    <source>
        <dbReference type="Pfam" id="PF00582"/>
    </source>
</evidence>
<sequence>MYDSILVPTDGSDHAVRAAEHGLALARWFDATVHVLTVVDVAAAGGVFNAGGVDAEFVQRLEAEAETATERIDAIADGNETVRTAMQRGSPADVILEYAAENGIDLIAMGTHGRTGVNRYVAGSVTEHVVRRSDVPVLTARVADRSEWAGGYDEVLLPTDGSEEASAAVDHGLEIATKADARVHAVNIVDVSNVAVNRNVAASRELLSQFESQGETATEAIATRARDAGLEAVTAVRKEFPASGLLEYAAENEIDLIAMGTHGRTGLGRVLLGSTTERLIRRAGMPVLAVKSSSGDSNSE</sequence>
<dbReference type="GeneID" id="63182486"/>
<dbReference type="CDD" id="cd00293">
    <property type="entry name" value="USP-like"/>
    <property type="match status" value="2"/>
</dbReference>
<dbReference type="KEGG" id="hlo:J0X27_02040"/>
<evidence type="ECO:0000313" key="3">
    <source>
        <dbReference type="EMBL" id="QSW85648.1"/>
    </source>
</evidence>
<dbReference type="PANTHER" id="PTHR46268">
    <property type="entry name" value="STRESS RESPONSE PROTEIN NHAX"/>
    <property type="match status" value="1"/>
</dbReference>
<keyword evidence="4" id="KW-1185">Reference proteome</keyword>
<dbReference type="Gene3D" id="3.40.50.620">
    <property type="entry name" value="HUPs"/>
    <property type="match status" value="2"/>
</dbReference>
<organism evidence="3 4">
    <name type="scientific">Natrinema longum</name>
    <dbReference type="NCBI Taxonomy" id="370324"/>
    <lineage>
        <taxon>Archaea</taxon>
        <taxon>Methanobacteriati</taxon>
        <taxon>Methanobacteriota</taxon>
        <taxon>Stenosarchaea group</taxon>
        <taxon>Halobacteria</taxon>
        <taxon>Halobacteriales</taxon>
        <taxon>Natrialbaceae</taxon>
        <taxon>Natrinema</taxon>
    </lineage>
</organism>
<dbReference type="PANTHER" id="PTHR46268:SF6">
    <property type="entry name" value="UNIVERSAL STRESS PROTEIN UP12"/>
    <property type="match status" value="1"/>
</dbReference>
<evidence type="ECO:0000256" key="1">
    <source>
        <dbReference type="ARBA" id="ARBA00008791"/>
    </source>
</evidence>
<feature type="domain" description="UspA" evidence="2">
    <location>
        <begin position="152"/>
        <end position="291"/>
    </location>
</feature>
<name>A0A8A2UCP1_9EURY</name>
<reference evidence="3 4" key="1">
    <citation type="journal article" date="2006" name="Int. J. Syst. Evol. Microbiol.">
        <title>Haloterrigena longa sp. nov. and Haloterrigena limicola sp. nov., extremely halophilic archaea isolated from a salt lake.</title>
        <authorList>
            <person name="Cui H.L."/>
            <person name="Tohty D."/>
            <person name="Zhou P.J."/>
            <person name="Liu S.J."/>
        </authorList>
    </citation>
    <scope>NUCLEOTIDE SEQUENCE [LARGE SCALE GENOMIC DNA]</scope>
    <source>
        <strain evidence="3 4">ABH32</strain>
    </source>
</reference>
<dbReference type="SUPFAM" id="SSF52402">
    <property type="entry name" value="Adenine nucleotide alpha hydrolases-like"/>
    <property type="match status" value="2"/>
</dbReference>
<protein>
    <submittedName>
        <fullName evidence="3">Universal stress protein</fullName>
    </submittedName>
</protein>
<comment type="similarity">
    <text evidence="1">Belongs to the universal stress protein A family.</text>
</comment>
<proteinExistence type="inferred from homology"/>